<proteinExistence type="predicted"/>
<gene>
    <name evidence="2" type="ORF">FOL47_002256</name>
</gene>
<dbReference type="GO" id="GO:0004252">
    <property type="term" value="F:serine-type endopeptidase activity"/>
    <property type="evidence" value="ECO:0007669"/>
    <property type="project" value="InterPro"/>
</dbReference>
<dbReference type="GO" id="GO:0004176">
    <property type="term" value="F:ATP-dependent peptidase activity"/>
    <property type="evidence" value="ECO:0007669"/>
    <property type="project" value="InterPro"/>
</dbReference>
<dbReference type="AlphaFoldDB" id="A0A7J6N0B3"/>
<evidence type="ECO:0000313" key="3">
    <source>
        <dbReference type="Proteomes" id="UP000591131"/>
    </source>
</evidence>
<dbReference type="InterPro" id="IPR027065">
    <property type="entry name" value="Lon_Prtase"/>
</dbReference>
<keyword evidence="3" id="KW-1185">Reference proteome</keyword>
<dbReference type="Gene3D" id="1.20.58.1480">
    <property type="match status" value="1"/>
</dbReference>
<dbReference type="Gene3D" id="1.20.5.5270">
    <property type="match status" value="1"/>
</dbReference>
<dbReference type="EMBL" id="JAAPAO010000016">
    <property type="protein sequence ID" value="KAF4677328.1"/>
    <property type="molecule type" value="Genomic_DNA"/>
</dbReference>
<dbReference type="InterPro" id="IPR046336">
    <property type="entry name" value="Lon_prtase_N_sf"/>
</dbReference>
<sequence>MDLSSASKVDAENGERDSLLRRSEAGNGKVFVLPLRDRVLFPGLRAQALVHRSVYDAYVAHQRKLDDSTSLSKIITVGVKNDGEHEELHTVGTLCRMASSNALTTSQAGVDSNTHVILTLEGLDRVQLDLSTCIITYDNSPVDIKGTQQEGGRSVVCGKAEVSRILHSVQKGSSEEIEALAAGLQRKIAELFKVEKRLQTVTNGKFRQTGLPGPLGGLVASLWNDRSLGGLGEGGEKAITDVPIRAEKCSLFADIICATLKDVPMAARQKALECLSIEKRLHIAKDMVDERRESLLVANRVRNNIRRQADMDVRERVIRRQIQELQGELKKIDGGGGNEDELTMLTNKLAAIDLPKDMRSVCDRELHKMQNTPTTHPDYTVSRTYLETVASLPWALDTGDVAIDLEKARYVLDRDHFGMAKVKKRLMEYLAVVKLHQGEASSTVDEQQQQRSMYDSGIGFSGCDVGLAKERVQVIVRVWRESAEFIIVNEGRWNSHNPSLGAAFKIPNDLVRLSYGILRD</sequence>
<reference evidence="2 3" key="1">
    <citation type="submission" date="2020-04" db="EMBL/GenBank/DDBJ databases">
        <title>Perkinsus chesapeaki whole genome sequence.</title>
        <authorList>
            <person name="Bogema D.R."/>
        </authorList>
    </citation>
    <scope>NUCLEOTIDE SEQUENCE [LARGE SCALE GENOMIC DNA]</scope>
    <source>
        <strain evidence="2">ATCC PRA-425</strain>
    </source>
</reference>
<dbReference type="PANTHER" id="PTHR10046">
    <property type="entry name" value="ATP DEPENDENT LON PROTEASE FAMILY MEMBER"/>
    <property type="match status" value="1"/>
</dbReference>
<dbReference type="OrthoDB" id="2411602at2759"/>
<organism evidence="2 3">
    <name type="scientific">Perkinsus chesapeaki</name>
    <name type="common">Clam parasite</name>
    <name type="synonym">Perkinsus andrewsi</name>
    <dbReference type="NCBI Taxonomy" id="330153"/>
    <lineage>
        <taxon>Eukaryota</taxon>
        <taxon>Sar</taxon>
        <taxon>Alveolata</taxon>
        <taxon>Perkinsozoa</taxon>
        <taxon>Perkinsea</taxon>
        <taxon>Perkinsida</taxon>
        <taxon>Perkinsidae</taxon>
        <taxon>Perkinsus</taxon>
    </lineage>
</organism>
<dbReference type="Gene3D" id="2.30.130.40">
    <property type="entry name" value="LON domain-like"/>
    <property type="match status" value="1"/>
</dbReference>
<evidence type="ECO:0000259" key="1">
    <source>
        <dbReference type="PROSITE" id="PS51787"/>
    </source>
</evidence>
<dbReference type="InterPro" id="IPR015947">
    <property type="entry name" value="PUA-like_sf"/>
</dbReference>
<dbReference type="InterPro" id="IPR003111">
    <property type="entry name" value="Lon_prtase_N"/>
</dbReference>
<dbReference type="SUPFAM" id="SSF88697">
    <property type="entry name" value="PUA domain-like"/>
    <property type="match status" value="1"/>
</dbReference>
<dbReference type="GO" id="GO:0030163">
    <property type="term" value="P:protein catabolic process"/>
    <property type="evidence" value="ECO:0007669"/>
    <property type="project" value="InterPro"/>
</dbReference>
<dbReference type="GO" id="GO:0005524">
    <property type="term" value="F:ATP binding"/>
    <property type="evidence" value="ECO:0007669"/>
    <property type="project" value="InterPro"/>
</dbReference>
<dbReference type="Proteomes" id="UP000591131">
    <property type="component" value="Unassembled WGS sequence"/>
</dbReference>
<feature type="domain" description="Lon N-terminal" evidence="1">
    <location>
        <begin position="30"/>
        <end position="292"/>
    </location>
</feature>
<accession>A0A7J6N0B3</accession>
<name>A0A7J6N0B3_PERCH</name>
<comment type="caution">
    <text evidence="2">The sequence shown here is derived from an EMBL/GenBank/DDBJ whole genome shotgun (WGS) entry which is preliminary data.</text>
</comment>
<dbReference type="Pfam" id="PF02190">
    <property type="entry name" value="LON_substr_bdg"/>
    <property type="match status" value="1"/>
</dbReference>
<evidence type="ECO:0000313" key="2">
    <source>
        <dbReference type="EMBL" id="KAF4677328.1"/>
    </source>
</evidence>
<protein>
    <recommendedName>
        <fullName evidence="1">Lon N-terminal domain-containing protein</fullName>
    </recommendedName>
</protein>
<dbReference type="PROSITE" id="PS51787">
    <property type="entry name" value="LON_N"/>
    <property type="match status" value="1"/>
</dbReference>